<sequence length="402" mass="45475">MEIEKVCNTVRGIALSPFQSIKTTFRENYELGLEAAGSAFAVFQDGKLVVDLYGGYSDVDKRIPWQYDTLTVFFSATKSLTSIVLAMLISQKLASYDDFVCTYWPEFASYGKNGITIKHVVQHQAGLPYGNKMLNIDDVMIAENMSKVLEQMVPLWKPGTTCGYHALTFGFLVDQIVRRIDVKKRGVACILREEILLKHGIEDIFIGLPNIQMNSRVTQIVELSEKALKLEKLLNPEGVRLSLLTHNEPYRCLYDTWPWIKLSEYNNPKKRCLQMPSNMGIGTARGLAKVHSLVVQGDLISNDVLKLISVPQLINTMDIINGYSETKGFGWQYNKNKLGKWNIGHSGQGGQNVRMDLDNKLAYAYLCNGLKACDSDHVYTFRRLQDTLYQYLSFFHPVSSPL</sequence>
<evidence type="ECO:0000313" key="2">
    <source>
        <dbReference type="EMBL" id="VDM99310.1"/>
    </source>
</evidence>
<dbReference type="EMBL" id="UYYF01000918">
    <property type="protein sequence ID" value="VDM99310.1"/>
    <property type="molecule type" value="Genomic_DNA"/>
</dbReference>
<dbReference type="AlphaFoldDB" id="A0A0N5CS42"/>
<dbReference type="PANTHER" id="PTHR43319:SF1">
    <property type="entry name" value="BETA-LACTAMASE-RELATED DOMAIN-CONTAINING PROTEIN"/>
    <property type="match status" value="1"/>
</dbReference>
<protein>
    <submittedName>
        <fullName evidence="4">Beta-lactamase domain-containing protein</fullName>
    </submittedName>
</protein>
<dbReference type="Proteomes" id="UP000276776">
    <property type="component" value="Unassembled WGS sequence"/>
</dbReference>
<reference evidence="4" key="1">
    <citation type="submission" date="2017-02" db="UniProtKB">
        <authorList>
            <consortium name="WormBaseParasite"/>
        </authorList>
    </citation>
    <scope>IDENTIFICATION</scope>
</reference>
<dbReference type="InterPro" id="IPR012338">
    <property type="entry name" value="Beta-lactam/transpept-like"/>
</dbReference>
<accession>A0A0N5CS42</accession>
<feature type="domain" description="Beta-lactamase-related" evidence="1">
    <location>
        <begin position="33"/>
        <end position="372"/>
    </location>
</feature>
<dbReference type="SUPFAM" id="SSF56601">
    <property type="entry name" value="beta-lactamase/transpeptidase-like"/>
    <property type="match status" value="1"/>
</dbReference>
<dbReference type="Gene3D" id="3.40.710.10">
    <property type="entry name" value="DD-peptidase/beta-lactamase superfamily"/>
    <property type="match status" value="1"/>
</dbReference>
<evidence type="ECO:0000259" key="1">
    <source>
        <dbReference type="Pfam" id="PF00144"/>
    </source>
</evidence>
<dbReference type="InterPro" id="IPR001466">
    <property type="entry name" value="Beta-lactam-related"/>
</dbReference>
<dbReference type="Pfam" id="PF00144">
    <property type="entry name" value="Beta-lactamase"/>
    <property type="match status" value="1"/>
</dbReference>
<dbReference type="WBParaSite" id="TCLT_0000304301-mRNA-1">
    <property type="protein sequence ID" value="TCLT_0000304301-mRNA-1"/>
    <property type="gene ID" value="TCLT_0000304301"/>
</dbReference>
<proteinExistence type="predicted"/>
<dbReference type="OMA" id="KGYGFQY"/>
<dbReference type="PANTHER" id="PTHR43319">
    <property type="entry name" value="BETA-LACTAMASE-RELATED"/>
    <property type="match status" value="1"/>
</dbReference>
<keyword evidence="3" id="KW-1185">Reference proteome</keyword>
<gene>
    <name evidence="2" type="ORF">TCLT_LOCUS3043</name>
</gene>
<reference evidence="2 3" key="2">
    <citation type="submission" date="2018-11" db="EMBL/GenBank/DDBJ databases">
        <authorList>
            <consortium name="Pathogen Informatics"/>
        </authorList>
    </citation>
    <scope>NUCLEOTIDE SEQUENCE [LARGE SCALE GENOMIC DNA]</scope>
</reference>
<organism evidence="4">
    <name type="scientific">Thelazia callipaeda</name>
    <name type="common">Oriental eyeworm</name>
    <name type="synonym">Parasitic nematode</name>
    <dbReference type="NCBI Taxonomy" id="103827"/>
    <lineage>
        <taxon>Eukaryota</taxon>
        <taxon>Metazoa</taxon>
        <taxon>Ecdysozoa</taxon>
        <taxon>Nematoda</taxon>
        <taxon>Chromadorea</taxon>
        <taxon>Rhabditida</taxon>
        <taxon>Spirurina</taxon>
        <taxon>Spiruromorpha</taxon>
        <taxon>Thelazioidea</taxon>
        <taxon>Thelaziidae</taxon>
        <taxon>Thelazia</taxon>
    </lineage>
</organism>
<dbReference type="InterPro" id="IPR052907">
    <property type="entry name" value="Beta-lactamase/esterase"/>
</dbReference>
<dbReference type="STRING" id="103827.A0A0N5CS42"/>
<name>A0A0N5CS42_THECL</name>
<dbReference type="OrthoDB" id="5946976at2759"/>
<evidence type="ECO:0000313" key="4">
    <source>
        <dbReference type="WBParaSite" id="TCLT_0000304301-mRNA-1"/>
    </source>
</evidence>
<evidence type="ECO:0000313" key="3">
    <source>
        <dbReference type="Proteomes" id="UP000276776"/>
    </source>
</evidence>